<dbReference type="EMBL" id="FPHG01000031">
    <property type="protein sequence ID" value="SFV56900.1"/>
    <property type="molecule type" value="Genomic_DNA"/>
</dbReference>
<dbReference type="Pfam" id="PF04085">
    <property type="entry name" value="MreC"/>
    <property type="match status" value="1"/>
</dbReference>
<dbReference type="PANTHER" id="PTHR34138">
    <property type="entry name" value="CELL SHAPE-DETERMINING PROTEIN MREC"/>
    <property type="match status" value="1"/>
</dbReference>
<evidence type="ECO:0000259" key="2">
    <source>
        <dbReference type="Pfam" id="PF04085"/>
    </source>
</evidence>
<dbReference type="GO" id="GO:0008360">
    <property type="term" value="P:regulation of cell shape"/>
    <property type="evidence" value="ECO:0007669"/>
    <property type="project" value="InterPro"/>
</dbReference>
<evidence type="ECO:0000256" key="1">
    <source>
        <dbReference type="SAM" id="MobiDB-lite"/>
    </source>
</evidence>
<name>A0A1W1BTI2_9ZZZZ</name>
<dbReference type="NCBIfam" id="NF010507">
    <property type="entry name" value="PRK13922.10-6"/>
    <property type="match status" value="1"/>
</dbReference>
<dbReference type="PANTHER" id="PTHR34138:SF1">
    <property type="entry name" value="CELL SHAPE-DETERMINING PROTEIN MREC"/>
    <property type="match status" value="1"/>
</dbReference>
<proteinExistence type="predicted"/>
<protein>
    <submittedName>
        <fullName evidence="3">Rod shape-determining protein MreC</fullName>
    </submittedName>
</protein>
<accession>A0A1W1BTI2</accession>
<dbReference type="InterPro" id="IPR042175">
    <property type="entry name" value="Cell/Rod_MreC_2"/>
</dbReference>
<gene>
    <name evidence="3" type="ORF">MNB_SV-9-462</name>
</gene>
<organism evidence="3">
    <name type="scientific">hydrothermal vent metagenome</name>
    <dbReference type="NCBI Taxonomy" id="652676"/>
    <lineage>
        <taxon>unclassified sequences</taxon>
        <taxon>metagenomes</taxon>
        <taxon>ecological metagenomes</taxon>
    </lineage>
</organism>
<feature type="compositionally biased region" description="Polar residues" evidence="1">
    <location>
        <begin position="360"/>
        <end position="370"/>
    </location>
</feature>
<feature type="domain" description="Rod shape-determining protein MreC beta-barrel core" evidence="2">
    <location>
        <begin position="161"/>
        <end position="253"/>
    </location>
</feature>
<dbReference type="Gene3D" id="2.40.10.350">
    <property type="entry name" value="Rod shape-determining protein MreC, domain 2"/>
    <property type="match status" value="1"/>
</dbReference>
<feature type="compositionally biased region" description="Basic residues" evidence="1">
    <location>
        <begin position="335"/>
        <end position="359"/>
    </location>
</feature>
<dbReference type="GO" id="GO:0005886">
    <property type="term" value="C:plasma membrane"/>
    <property type="evidence" value="ECO:0007669"/>
    <property type="project" value="TreeGrafter"/>
</dbReference>
<sequence>MKGRWLIAISVILFILIVITRKNDGLINTLLAIVNPIKQTYINMSKEFEDKGRSYLYQEEYIEKLNRENKVLRKYLLEQKHYIQQVKDLFDKLPSLQRIPRDSVEIVQTISYFSLNSFSTIILTKPDGLDSEEGVLFGLIQNDVVAGIAHIENGNLYGALTSNKKCIFSVFLGKDRIPGIAYGLNTQKMEVKFIPRWSDIKKGDKVVTSGIDNIFFANIPVGVIDEVKTEGNYKIAYIKSYADILHPDYLYLITDPSVTLVSNCKGKDIHLSSDNIKQLNNSESFPDVNKTQISSIPTLLIDEAKEIIQTTEEEVSPKQLEVPLEKHLIVPKKYKPKKKYKQKKKKKKKKYIKKIKRVQPRTNANDLSVF</sequence>
<feature type="region of interest" description="Disordered" evidence="1">
    <location>
        <begin position="335"/>
        <end position="370"/>
    </location>
</feature>
<dbReference type="InterPro" id="IPR007221">
    <property type="entry name" value="MreC"/>
</dbReference>
<dbReference type="InterPro" id="IPR055342">
    <property type="entry name" value="MreC_beta-barrel_core"/>
</dbReference>
<evidence type="ECO:0000313" key="3">
    <source>
        <dbReference type="EMBL" id="SFV56900.1"/>
    </source>
</evidence>
<dbReference type="AlphaFoldDB" id="A0A1W1BTI2"/>
<reference evidence="3" key="1">
    <citation type="submission" date="2016-10" db="EMBL/GenBank/DDBJ databases">
        <authorList>
            <person name="de Groot N.N."/>
        </authorList>
    </citation>
    <scope>NUCLEOTIDE SEQUENCE</scope>
</reference>